<comment type="caution">
    <text evidence="1">The sequence shown here is derived from an EMBL/GenBank/DDBJ whole genome shotgun (WGS) entry which is preliminary data.</text>
</comment>
<keyword evidence="2" id="KW-1185">Reference proteome</keyword>
<gene>
    <name evidence="1" type="ORF">IMSHALPRED_005965</name>
</gene>
<dbReference type="AlphaFoldDB" id="A0A8H3J942"/>
<evidence type="ECO:0000313" key="1">
    <source>
        <dbReference type="EMBL" id="CAF9942924.1"/>
    </source>
</evidence>
<proteinExistence type="predicted"/>
<dbReference type="Proteomes" id="UP000664534">
    <property type="component" value="Unassembled WGS sequence"/>
</dbReference>
<name>A0A8H3J942_9LECA</name>
<protein>
    <submittedName>
        <fullName evidence="1">Uncharacterized protein</fullName>
    </submittedName>
</protein>
<sequence>MLNAKLTIAVGIRSTVPAGLSGYLANRDHGAGGVGELGTAAVRQASDAGQDIRLTGGRHE</sequence>
<reference evidence="1" key="1">
    <citation type="submission" date="2021-03" db="EMBL/GenBank/DDBJ databases">
        <authorList>
            <person name="Tagirdzhanova G."/>
        </authorList>
    </citation>
    <scope>NUCLEOTIDE SEQUENCE</scope>
</reference>
<dbReference type="EMBL" id="CAJPDT010000331">
    <property type="protein sequence ID" value="CAF9942924.1"/>
    <property type="molecule type" value="Genomic_DNA"/>
</dbReference>
<accession>A0A8H3J942</accession>
<evidence type="ECO:0000313" key="2">
    <source>
        <dbReference type="Proteomes" id="UP000664534"/>
    </source>
</evidence>
<organism evidence="1 2">
    <name type="scientific">Imshaugia aleurites</name>
    <dbReference type="NCBI Taxonomy" id="172621"/>
    <lineage>
        <taxon>Eukaryota</taxon>
        <taxon>Fungi</taxon>
        <taxon>Dikarya</taxon>
        <taxon>Ascomycota</taxon>
        <taxon>Pezizomycotina</taxon>
        <taxon>Lecanoromycetes</taxon>
        <taxon>OSLEUM clade</taxon>
        <taxon>Lecanoromycetidae</taxon>
        <taxon>Lecanorales</taxon>
        <taxon>Lecanorineae</taxon>
        <taxon>Parmeliaceae</taxon>
        <taxon>Imshaugia</taxon>
    </lineage>
</organism>